<dbReference type="EMBL" id="DXEZ01000136">
    <property type="protein sequence ID" value="HIX54347.1"/>
    <property type="molecule type" value="Genomic_DNA"/>
</dbReference>
<organism evidence="1 2">
    <name type="scientific">Candidatus Sphingobacterium stercoripullorum</name>
    <dbReference type="NCBI Taxonomy" id="2838759"/>
    <lineage>
        <taxon>Bacteria</taxon>
        <taxon>Pseudomonadati</taxon>
        <taxon>Bacteroidota</taxon>
        <taxon>Sphingobacteriia</taxon>
        <taxon>Sphingobacteriales</taxon>
        <taxon>Sphingobacteriaceae</taxon>
        <taxon>Sphingobacterium</taxon>
    </lineage>
</organism>
<gene>
    <name evidence="1" type="ORF">H9853_04925</name>
</gene>
<protein>
    <submittedName>
        <fullName evidence="1">SusC/RagA family TonB-linked outer membrane protein</fullName>
    </submittedName>
</protein>
<dbReference type="AlphaFoldDB" id="A0A9D1W9P1"/>
<sequence>FTDIYAPYGLPNSLPKSFGGFNNELNYGPVTISAFLQFDYGRVLYNNMNRNLSRKGDAQFNSIKWYYENRWQYEGHQTTVPRPYNNAAERGSARGDLASTRYLEDASYIRLKNINLTYNLNGDWLSKVYAKNARISLQANNLHTWTKFTGYDPEYNSQNTGLLPVMRSYFINLQLDF</sequence>
<evidence type="ECO:0000313" key="2">
    <source>
        <dbReference type="Proteomes" id="UP000824156"/>
    </source>
</evidence>
<feature type="non-terminal residue" evidence="1">
    <location>
        <position position="1"/>
    </location>
</feature>
<reference evidence="1" key="2">
    <citation type="submission" date="2021-04" db="EMBL/GenBank/DDBJ databases">
        <authorList>
            <person name="Gilroy R."/>
        </authorList>
    </citation>
    <scope>NUCLEOTIDE SEQUENCE</scope>
    <source>
        <strain evidence="1">1719</strain>
    </source>
</reference>
<comment type="caution">
    <text evidence="1">The sequence shown here is derived from an EMBL/GenBank/DDBJ whole genome shotgun (WGS) entry which is preliminary data.</text>
</comment>
<evidence type="ECO:0000313" key="1">
    <source>
        <dbReference type="EMBL" id="HIX54347.1"/>
    </source>
</evidence>
<name>A0A9D1W9P1_9SPHI</name>
<accession>A0A9D1W9P1</accession>
<dbReference type="Proteomes" id="UP000824156">
    <property type="component" value="Unassembled WGS sequence"/>
</dbReference>
<reference evidence="1" key="1">
    <citation type="journal article" date="2021" name="PeerJ">
        <title>Extensive microbial diversity within the chicken gut microbiome revealed by metagenomics and culture.</title>
        <authorList>
            <person name="Gilroy R."/>
            <person name="Ravi A."/>
            <person name="Getino M."/>
            <person name="Pursley I."/>
            <person name="Horton D.L."/>
            <person name="Alikhan N.F."/>
            <person name="Baker D."/>
            <person name="Gharbi K."/>
            <person name="Hall N."/>
            <person name="Watson M."/>
            <person name="Adriaenssens E.M."/>
            <person name="Foster-Nyarko E."/>
            <person name="Jarju S."/>
            <person name="Secka A."/>
            <person name="Antonio M."/>
            <person name="Oren A."/>
            <person name="Chaudhuri R.R."/>
            <person name="La Ragione R."/>
            <person name="Hildebrand F."/>
            <person name="Pallen M.J."/>
        </authorList>
    </citation>
    <scope>NUCLEOTIDE SEQUENCE</scope>
    <source>
        <strain evidence="1">1719</strain>
    </source>
</reference>
<proteinExistence type="predicted"/>